<evidence type="ECO:0000256" key="12">
    <source>
        <dbReference type="SAM" id="MobiDB-lite"/>
    </source>
</evidence>
<evidence type="ECO:0000256" key="8">
    <source>
        <dbReference type="ARBA" id="ARBA00023157"/>
    </source>
</evidence>
<dbReference type="InterPro" id="IPR043504">
    <property type="entry name" value="Peptidase_S1_PA_chymotrypsin"/>
</dbReference>
<evidence type="ECO:0000256" key="11">
    <source>
        <dbReference type="RuleBase" id="RU363034"/>
    </source>
</evidence>
<evidence type="ECO:0000256" key="5">
    <source>
        <dbReference type="ARBA" id="ARBA00022801"/>
    </source>
</evidence>
<evidence type="ECO:0000256" key="3">
    <source>
        <dbReference type="ARBA" id="ARBA00022670"/>
    </source>
</evidence>
<keyword evidence="5 11" id="KW-0378">Hydrolase</keyword>
<feature type="compositionally biased region" description="Polar residues" evidence="12">
    <location>
        <begin position="133"/>
        <end position="147"/>
    </location>
</feature>
<dbReference type="InterPro" id="IPR051487">
    <property type="entry name" value="Ser/Thr_Proteases_Immune/Dev"/>
</dbReference>
<keyword evidence="7" id="KW-0865">Zymogen</keyword>
<dbReference type="InterPro" id="IPR001314">
    <property type="entry name" value="Peptidase_S1A"/>
</dbReference>
<dbReference type="PROSITE" id="PS00134">
    <property type="entry name" value="TRYPSIN_HIS"/>
    <property type="match status" value="1"/>
</dbReference>
<dbReference type="GO" id="GO:0005576">
    <property type="term" value="C:extracellular region"/>
    <property type="evidence" value="ECO:0007669"/>
    <property type="project" value="UniProtKB-SubCell"/>
</dbReference>
<evidence type="ECO:0000313" key="16">
    <source>
        <dbReference type="Proteomes" id="UP001153620"/>
    </source>
</evidence>
<evidence type="ECO:0000259" key="14">
    <source>
        <dbReference type="PROSITE" id="PS50240"/>
    </source>
</evidence>
<gene>
    <name evidence="15" type="ORF">CHIRRI_LOCUS9585</name>
</gene>
<dbReference type="OrthoDB" id="6339452at2759"/>
<dbReference type="InterPro" id="IPR001254">
    <property type="entry name" value="Trypsin_dom"/>
</dbReference>
<keyword evidence="2" id="KW-0964">Secreted</keyword>
<evidence type="ECO:0000256" key="9">
    <source>
        <dbReference type="ARBA" id="ARBA00023180"/>
    </source>
</evidence>
<keyword evidence="9" id="KW-0325">Glycoprotein</keyword>
<dbReference type="InterPro" id="IPR018114">
    <property type="entry name" value="TRYPSIN_HIS"/>
</dbReference>
<evidence type="ECO:0000256" key="7">
    <source>
        <dbReference type="ARBA" id="ARBA00023145"/>
    </source>
</evidence>
<reference evidence="15" key="1">
    <citation type="submission" date="2022-01" db="EMBL/GenBank/DDBJ databases">
        <authorList>
            <person name="King R."/>
        </authorList>
    </citation>
    <scope>NUCLEOTIDE SEQUENCE</scope>
</reference>
<keyword evidence="3 11" id="KW-0645">Protease</keyword>
<feature type="region of interest" description="Disordered" evidence="12">
    <location>
        <begin position="128"/>
        <end position="147"/>
    </location>
</feature>
<dbReference type="PROSITE" id="PS50240">
    <property type="entry name" value="TRYPSIN_DOM"/>
    <property type="match status" value="1"/>
</dbReference>
<reference evidence="15" key="2">
    <citation type="submission" date="2022-10" db="EMBL/GenBank/DDBJ databases">
        <authorList>
            <consortium name="ENA_rothamsted_submissions"/>
            <consortium name="culmorum"/>
            <person name="King R."/>
        </authorList>
    </citation>
    <scope>NUCLEOTIDE SEQUENCE</scope>
</reference>
<evidence type="ECO:0000256" key="2">
    <source>
        <dbReference type="ARBA" id="ARBA00022525"/>
    </source>
</evidence>
<dbReference type="InterPro" id="IPR009003">
    <property type="entry name" value="Peptidase_S1_PA"/>
</dbReference>
<dbReference type="Pfam" id="PF00089">
    <property type="entry name" value="Trypsin"/>
    <property type="match status" value="1"/>
</dbReference>
<dbReference type="SMART" id="SM00020">
    <property type="entry name" value="Tryp_SPc"/>
    <property type="match status" value="1"/>
</dbReference>
<dbReference type="InterPro" id="IPR033116">
    <property type="entry name" value="TRYPSIN_SER"/>
</dbReference>
<proteinExistence type="inferred from homology"/>
<keyword evidence="6 11" id="KW-0720">Serine protease</keyword>
<evidence type="ECO:0000256" key="13">
    <source>
        <dbReference type="SAM" id="SignalP"/>
    </source>
</evidence>
<dbReference type="Gene3D" id="2.40.10.10">
    <property type="entry name" value="Trypsin-like serine proteases"/>
    <property type="match status" value="2"/>
</dbReference>
<evidence type="ECO:0000256" key="10">
    <source>
        <dbReference type="ARBA" id="ARBA00024195"/>
    </source>
</evidence>
<evidence type="ECO:0000256" key="4">
    <source>
        <dbReference type="ARBA" id="ARBA00022729"/>
    </source>
</evidence>
<keyword evidence="16" id="KW-1185">Reference proteome</keyword>
<dbReference type="AlphaFoldDB" id="A0A9N9S1Z6"/>
<dbReference type="Proteomes" id="UP001153620">
    <property type="component" value="Chromosome 3"/>
</dbReference>
<evidence type="ECO:0000313" key="15">
    <source>
        <dbReference type="EMBL" id="CAG9806731.1"/>
    </source>
</evidence>
<dbReference type="SUPFAM" id="SSF50494">
    <property type="entry name" value="Trypsin-like serine proteases"/>
    <property type="match status" value="1"/>
</dbReference>
<feature type="chain" id="PRO_5040174651" description="Peptidase S1 domain-containing protein" evidence="13">
    <location>
        <begin position="21"/>
        <end position="435"/>
    </location>
</feature>
<feature type="domain" description="Peptidase S1" evidence="14">
    <location>
        <begin position="192"/>
        <end position="432"/>
    </location>
</feature>
<comment type="similarity">
    <text evidence="10">Belongs to the peptidase S1 family. CLIP subfamily.</text>
</comment>
<dbReference type="GO" id="GO:0004252">
    <property type="term" value="F:serine-type endopeptidase activity"/>
    <property type="evidence" value="ECO:0007669"/>
    <property type="project" value="InterPro"/>
</dbReference>
<organism evidence="15 16">
    <name type="scientific">Chironomus riparius</name>
    <dbReference type="NCBI Taxonomy" id="315576"/>
    <lineage>
        <taxon>Eukaryota</taxon>
        <taxon>Metazoa</taxon>
        <taxon>Ecdysozoa</taxon>
        <taxon>Arthropoda</taxon>
        <taxon>Hexapoda</taxon>
        <taxon>Insecta</taxon>
        <taxon>Pterygota</taxon>
        <taxon>Neoptera</taxon>
        <taxon>Endopterygota</taxon>
        <taxon>Diptera</taxon>
        <taxon>Nematocera</taxon>
        <taxon>Chironomoidea</taxon>
        <taxon>Chironomidae</taxon>
        <taxon>Chironominae</taxon>
        <taxon>Chironomus</taxon>
    </lineage>
</organism>
<dbReference type="FunFam" id="2.40.10.10:FF:000146">
    <property type="entry name" value="Serine protease 53"/>
    <property type="match status" value="1"/>
</dbReference>
<keyword evidence="8" id="KW-1015">Disulfide bond</keyword>
<dbReference type="CDD" id="cd00190">
    <property type="entry name" value="Tryp_SPc"/>
    <property type="match status" value="1"/>
</dbReference>
<dbReference type="EMBL" id="OU895879">
    <property type="protein sequence ID" value="CAG9806731.1"/>
    <property type="molecule type" value="Genomic_DNA"/>
</dbReference>
<dbReference type="PROSITE" id="PS00135">
    <property type="entry name" value="TRYPSIN_SER"/>
    <property type="match status" value="1"/>
</dbReference>
<evidence type="ECO:0000256" key="6">
    <source>
        <dbReference type="ARBA" id="ARBA00022825"/>
    </source>
</evidence>
<comment type="subcellular location">
    <subcellularLocation>
        <location evidence="1">Secreted</location>
    </subcellularLocation>
</comment>
<accession>A0A9N9S1Z6</accession>
<dbReference type="GO" id="GO:0006508">
    <property type="term" value="P:proteolysis"/>
    <property type="evidence" value="ECO:0007669"/>
    <property type="project" value="UniProtKB-KW"/>
</dbReference>
<feature type="signal peptide" evidence="13">
    <location>
        <begin position="1"/>
        <end position="20"/>
    </location>
</feature>
<keyword evidence="4 13" id="KW-0732">Signal</keyword>
<dbReference type="PANTHER" id="PTHR24256">
    <property type="entry name" value="TRYPTASE-RELATED"/>
    <property type="match status" value="1"/>
</dbReference>
<sequence length="435" mass="48897">MKSLALTFFALIVDFESGYSQYNWNNPYNFEFRQDPNAQHTFNRNYQPNNYFTQQQSNSFYPQASNSFIRQPSSSFYTAPAYRYYPQQQGLNSFYSQPSYLTNQQPSNVNYQQPQQSNDNYLQQQSLQYSNQHPNSQDSSQTSLNTAHRVSEMKCEEYLNMSLRNVSSSALSLRPAFQNVKMENCENSISLIINGENAKAGEFPHMAAVGYKDKNRVAHFVCGGSLISDQFVLSAAHCRIFDGKASSIVRLGVLNLKVKEQSSYEIDIAIESFISHEIYDPNRKKNDIAVIKLVNKVSLSKFIRPACLMTPDNQVNVDKAVVTGWGLTQAFTGLTSDILQKAKLKIKDISTCRNYLDNENVDSSQICAGDKTRDTCSGDSGGPLQIISPKNKCVHIIVGITSFGSQYCGVENSVAVYTKVAAYLTWIEQKVWGSS</sequence>
<evidence type="ECO:0000256" key="1">
    <source>
        <dbReference type="ARBA" id="ARBA00004613"/>
    </source>
</evidence>
<name>A0A9N9S1Z6_9DIPT</name>
<protein>
    <recommendedName>
        <fullName evidence="14">Peptidase S1 domain-containing protein</fullName>
    </recommendedName>
</protein>
<dbReference type="PRINTS" id="PR00722">
    <property type="entry name" value="CHYMOTRYPSIN"/>
</dbReference>